<dbReference type="Proteomes" id="UP001500908">
    <property type="component" value="Unassembled WGS sequence"/>
</dbReference>
<keyword evidence="1" id="KW-0378">Hydrolase</keyword>
<name>A0ABP7G1Z2_9ACTN</name>
<accession>A0ABP7G1Z2</accession>
<comment type="caution">
    <text evidence="1">The sequence shown here is derived from an EMBL/GenBank/DDBJ whole genome shotgun (WGS) entry which is preliminary data.</text>
</comment>
<protein>
    <submittedName>
        <fullName evidence="1">Alpha/beta hydrolase</fullName>
    </submittedName>
</protein>
<dbReference type="GO" id="GO:0016787">
    <property type="term" value="F:hydrolase activity"/>
    <property type="evidence" value="ECO:0007669"/>
    <property type="project" value="UniProtKB-KW"/>
</dbReference>
<gene>
    <name evidence="1" type="ORF">GCM10022402_35230</name>
</gene>
<dbReference type="Gene3D" id="3.40.50.1820">
    <property type="entry name" value="alpha/beta hydrolase"/>
    <property type="match status" value="1"/>
</dbReference>
<evidence type="ECO:0000313" key="2">
    <source>
        <dbReference type="Proteomes" id="UP001500908"/>
    </source>
</evidence>
<reference evidence="2" key="1">
    <citation type="journal article" date="2019" name="Int. J. Syst. Evol. Microbiol.">
        <title>The Global Catalogue of Microorganisms (GCM) 10K type strain sequencing project: providing services to taxonomists for standard genome sequencing and annotation.</title>
        <authorList>
            <consortium name="The Broad Institute Genomics Platform"/>
            <consortium name="The Broad Institute Genome Sequencing Center for Infectious Disease"/>
            <person name="Wu L."/>
            <person name="Ma J."/>
        </authorList>
    </citation>
    <scope>NUCLEOTIDE SEQUENCE [LARGE SCALE GENOMIC DNA]</scope>
    <source>
        <strain evidence="2">JCM 17137</strain>
    </source>
</reference>
<dbReference type="SUPFAM" id="SSF53474">
    <property type="entry name" value="alpha/beta-Hydrolases"/>
    <property type="match status" value="1"/>
</dbReference>
<dbReference type="RefSeq" id="WP_344973248.1">
    <property type="nucleotide sequence ID" value="NZ_BAABDD010000018.1"/>
</dbReference>
<dbReference type="Pfam" id="PF06821">
    <property type="entry name" value="Ser_hydrolase"/>
    <property type="match status" value="1"/>
</dbReference>
<evidence type="ECO:0000313" key="1">
    <source>
        <dbReference type="EMBL" id="GAA3753409.1"/>
    </source>
</evidence>
<dbReference type="InterPro" id="IPR010662">
    <property type="entry name" value="RBBP9/YdeN"/>
</dbReference>
<sequence>METTATYVFLAGIGNSEAHHWQYLWYQRTAGGVWVEHESWDSPDRDRWVKDLDDALAAVTGPKLLVAHSLGCSVVAEWARDHTDTAITGAFLVAMPDVHGPNFPAAAQGFGAPPQERLPFPTVVVASENDPYGSLEHSEAAARQMGAQLVNVGRRGHINAESDLGAWDEGWSIFTDHFVR</sequence>
<dbReference type="InterPro" id="IPR029058">
    <property type="entry name" value="AB_hydrolase_fold"/>
</dbReference>
<organism evidence="1 2">
    <name type="scientific">Salinactinospora qingdaonensis</name>
    <dbReference type="NCBI Taxonomy" id="702744"/>
    <lineage>
        <taxon>Bacteria</taxon>
        <taxon>Bacillati</taxon>
        <taxon>Actinomycetota</taxon>
        <taxon>Actinomycetes</taxon>
        <taxon>Streptosporangiales</taxon>
        <taxon>Nocardiopsidaceae</taxon>
        <taxon>Salinactinospora</taxon>
    </lineage>
</organism>
<keyword evidence="2" id="KW-1185">Reference proteome</keyword>
<proteinExistence type="predicted"/>
<dbReference type="EMBL" id="BAABDD010000018">
    <property type="protein sequence ID" value="GAA3753409.1"/>
    <property type="molecule type" value="Genomic_DNA"/>
</dbReference>